<reference evidence="14 15" key="1">
    <citation type="journal article" date="2021" name="Int. J. Syst. Evol. Microbiol.">
        <title>Streptococcus vicugnae sp. nov., isolated from faeces of alpacas (Vicugna pacos) and cattle (Bos taurus), Streptococcus zalophi sp. nov., and Streptococcus pacificus sp. nov., isolated from respiratory tract of California sea lions (Zalophus californianus).</title>
        <authorList>
            <person name="Volokhov D.V."/>
            <person name="Zagorodnyaya T.A."/>
            <person name="Shen Z."/>
            <person name="Blom J."/>
            <person name="Furtak V.A."/>
            <person name="Eisenberg T."/>
            <person name="Fan P."/>
            <person name="Jeong K.C."/>
            <person name="Gao Y."/>
            <person name="Zhang S."/>
            <person name="Amselle M."/>
        </authorList>
    </citation>
    <scope>NUCLEOTIDE SEQUENCE [LARGE SCALE GENOMIC DNA]</scope>
    <source>
        <strain evidence="15">CSL7508-lung</strain>
    </source>
</reference>
<dbReference type="CDD" id="cd00854">
    <property type="entry name" value="NagA"/>
    <property type="match status" value="1"/>
</dbReference>
<dbReference type="EMBL" id="JAENBP010000001">
    <property type="protein sequence ID" value="MBJ8349232.1"/>
    <property type="molecule type" value="Genomic_DNA"/>
</dbReference>
<evidence type="ECO:0000256" key="12">
    <source>
        <dbReference type="PIRSR" id="PIRSR038994-3"/>
    </source>
</evidence>
<comment type="catalytic activity">
    <reaction evidence="7">
        <text>N-acetyl-D-glucosamine 6-phosphate + H2O = D-glucosamine 6-phosphate + acetate</text>
        <dbReference type="Rhea" id="RHEA:22936"/>
        <dbReference type="ChEBI" id="CHEBI:15377"/>
        <dbReference type="ChEBI" id="CHEBI:30089"/>
        <dbReference type="ChEBI" id="CHEBI:57513"/>
        <dbReference type="ChEBI" id="CHEBI:58725"/>
        <dbReference type="EC" id="3.5.1.25"/>
    </reaction>
</comment>
<comment type="cofactor">
    <cofactor evidence="12">
        <name>a divalent metal cation</name>
        <dbReference type="ChEBI" id="CHEBI:60240"/>
    </cofactor>
    <text evidence="12">Binds 1 divalent metal cation per subunit.</text>
</comment>
<evidence type="ECO:0000313" key="15">
    <source>
        <dbReference type="Proteomes" id="UP000644875"/>
    </source>
</evidence>
<organism evidence="14 15">
    <name type="scientific">Streptococcus zalophi</name>
    <dbReference type="NCBI Taxonomy" id="640031"/>
    <lineage>
        <taxon>Bacteria</taxon>
        <taxon>Bacillati</taxon>
        <taxon>Bacillota</taxon>
        <taxon>Bacilli</taxon>
        <taxon>Lactobacillales</taxon>
        <taxon>Streptococcaceae</taxon>
        <taxon>Streptococcus</taxon>
    </lineage>
</organism>
<dbReference type="Gene3D" id="2.30.40.10">
    <property type="entry name" value="Urease, subunit C, domain 1"/>
    <property type="match status" value="1"/>
</dbReference>
<protein>
    <recommendedName>
        <fullName evidence="3">N-acetylglucosamine-6-phosphate deacetylase</fullName>
        <ecNumber evidence="2">3.5.1.25</ecNumber>
    </recommendedName>
</protein>
<dbReference type="GO" id="GO:0006046">
    <property type="term" value="P:N-acetylglucosamine catabolic process"/>
    <property type="evidence" value="ECO:0007669"/>
    <property type="project" value="TreeGrafter"/>
</dbReference>
<dbReference type="InterPro" id="IPR003764">
    <property type="entry name" value="GlcNAc_6-P_deAcase"/>
</dbReference>
<keyword evidence="15" id="KW-1185">Reference proteome</keyword>
<dbReference type="InterPro" id="IPR006680">
    <property type="entry name" value="Amidohydro-rel"/>
</dbReference>
<feature type="domain" description="Amidohydrolase-related" evidence="13">
    <location>
        <begin position="50"/>
        <end position="378"/>
    </location>
</feature>
<dbReference type="GO" id="GO:0046872">
    <property type="term" value="F:metal ion binding"/>
    <property type="evidence" value="ECO:0007669"/>
    <property type="project" value="UniProtKB-KW"/>
</dbReference>
<keyword evidence="6 9" id="KW-0119">Carbohydrate metabolism</keyword>
<feature type="binding site" evidence="11">
    <location>
        <begin position="306"/>
        <end position="308"/>
    </location>
    <ligand>
        <name>substrate</name>
    </ligand>
</feature>
<dbReference type="GO" id="GO:0008448">
    <property type="term" value="F:N-acetylglucosamine-6-phosphate deacetylase activity"/>
    <property type="evidence" value="ECO:0007669"/>
    <property type="project" value="UniProtKB-EC"/>
</dbReference>
<dbReference type="SUPFAM" id="SSF51338">
    <property type="entry name" value="Composite domain of metallo-dependent hydrolases"/>
    <property type="match status" value="1"/>
</dbReference>
<dbReference type="AlphaFoldDB" id="A0A934UCY3"/>
<dbReference type="PANTHER" id="PTHR11113">
    <property type="entry name" value="N-ACETYLGLUCOSAMINE-6-PHOSPHATE DEACETYLASE"/>
    <property type="match status" value="1"/>
</dbReference>
<evidence type="ECO:0000256" key="7">
    <source>
        <dbReference type="ARBA" id="ARBA00047647"/>
    </source>
</evidence>
<dbReference type="SUPFAM" id="SSF51556">
    <property type="entry name" value="Metallo-dependent hydrolases"/>
    <property type="match status" value="1"/>
</dbReference>
<feature type="binding site" evidence="12">
    <location>
        <position position="214"/>
    </location>
    <ligand>
        <name>Zn(2+)</name>
        <dbReference type="ChEBI" id="CHEBI:29105"/>
    </ligand>
</feature>
<dbReference type="PANTHER" id="PTHR11113:SF14">
    <property type="entry name" value="N-ACETYLGLUCOSAMINE-6-PHOSPHATE DEACETYLASE"/>
    <property type="match status" value="1"/>
</dbReference>
<comment type="similarity">
    <text evidence="1 9">Belongs to the metallo-dependent hydrolases superfamily. NagA family.</text>
</comment>
<dbReference type="NCBIfam" id="TIGR00221">
    <property type="entry name" value="nagA"/>
    <property type="match status" value="1"/>
</dbReference>
<evidence type="ECO:0000256" key="9">
    <source>
        <dbReference type="PIRNR" id="PIRNR038994"/>
    </source>
</evidence>
<evidence type="ECO:0000256" key="11">
    <source>
        <dbReference type="PIRSR" id="PIRSR038994-2"/>
    </source>
</evidence>
<evidence type="ECO:0000256" key="6">
    <source>
        <dbReference type="ARBA" id="ARBA00023277"/>
    </source>
</evidence>
<sequence length="382" mass="41750">MMKYFKADSFFYPYEEKKGGYLTVVDGKFGDWVADVPADAEVVDYSGYSIAPGLFDSHVHGYHGSDVMDNTPESIETISKGLLSAGVTSFLPTTLTASFEELDDVCKTIASVKNNVSGSKIRGIYFEGPFFTEKFKGAQNPSYMRDPKIEEFDQWYESSEGLLHKIAIAPERDGVEEFVSHVVSKGAIVSLGHSDATYEDALHAVQAGASVWVHAYNGMRALNHREPGMVGAVYGIPNTYAELICDGYHVSPEACRILLDQKGPDHVALITDCMRAGGMPDGDYILGEFPVIVENGTARLKDSGSLAGSILKLDDGVKNVVDWGLANRLEAVRMATFIPAVSCHLEDKCGQIKKGHDADFIILNQDMTLKATYLDGEKVFEN</sequence>
<dbReference type="PIRSF" id="PIRSF038994">
    <property type="entry name" value="NagA"/>
    <property type="match status" value="1"/>
</dbReference>
<feature type="binding site" evidence="12">
    <location>
        <position position="127"/>
    </location>
    <ligand>
        <name>Zn(2+)</name>
        <dbReference type="ChEBI" id="CHEBI:29105"/>
    </ligand>
</feature>
<gene>
    <name evidence="14" type="primary">nagA</name>
    <name evidence="14" type="ORF">JHK64_01130</name>
</gene>
<comment type="pathway">
    <text evidence="8">Amino-sugar metabolism; N-acetylneuraminate degradation; D-fructose 6-phosphate from N-acetylneuraminate: step 4/5.</text>
</comment>
<comment type="caution">
    <text evidence="14">The sequence shown here is derived from an EMBL/GenBank/DDBJ whole genome shotgun (WGS) entry which is preliminary data.</text>
</comment>
<feature type="binding site" evidence="11">
    <location>
        <begin position="217"/>
        <end position="218"/>
    </location>
    <ligand>
        <name>substrate</name>
    </ligand>
</feature>
<dbReference type="InterPro" id="IPR032466">
    <property type="entry name" value="Metal_Hydrolase"/>
</dbReference>
<feature type="binding site" evidence="11">
    <location>
        <position position="225"/>
    </location>
    <ligand>
        <name>substrate</name>
    </ligand>
</feature>
<evidence type="ECO:0000313" key="14">
    <source>
        <dbReference type="EMBL" id="MBJ8349232.1"/>
    </source>
</evidence>
<proteinExistence type="inferred from homology"/>
<feature type="binding site" evidence="11">
    <location>
        <position position="249"/>
    </location>
    <ligand>
        <name>substrate</name>
    </ligand>
</feature>
<evidence type="ECO:0000256" key="10">
    <source>
        <dbReference type="PIRSR" id="PIRSR038994-1"/>
    </source>
</evidence>
<evidence type="ECO:0000256" key="5">
    <source>
        <dbReference type="ARBA" id="ARBA00022801"/>
    </source>
</evidence>
<dbReference type="Gene3D" id="3.20.20.140">
    <property type="entry name" value="Metal-dependent hydrolases"/>
    <property type="match status" value="1"/>
</dbReference>
<feature type="binding site" evidence="11">
    <location>
        <position position="138"/>
    </location>
    <ligand>
        <name>substrate</name>
    </ligand>
</feature>
<keyword evidence="5 9" id="KW-0378">Hydrolase</keyword>
<name>A0A934UCY3_9STRE</name>
<evidence type="ECO:0000256" key="2">
    <source>
        <dbReference type="ARBA" id="ARBA00011899"/>
    </source>
</evidence>
<dbReference type="InterPro" id="IPR011059">
    <property type="entry name" value="Metal-dep_hydrolase_composite"/>
</dbReference>
<evidence type="ECO:0000259" key="13">
    <source>
        <dbReference type="Pfam" id="PF01979"/>
    </source>
</evidence>
<dbReference type="EC" id="3.5.1.25" evidence="2"/>
<dbReference type="Pfam" id="PF01979">
    <property type="entry name" value="Amidohydro_1"/>
    <property type="match status" value="1"/>
</dbReference>
<evidence type="ECO:0000256" key="1">
    <source>
        <dbReference type="ARBA" id="ARBA00010716"/>
    </source>
</evidence>
<dbReference type="Proteomes" id="UP000644875">
    <property type="component" value="Unassembled WGS sequence"/>
</dbReference>
<dbReference type="RefSeq" id="WP_199567159.1">
    <property type="nucleotide sequence ID" value="NZ_JAENBP010000001.1"/>
</dbReference>
<evidence type="ECO:0000256" key="3">
    <source>
        <dbReference type="ARBA" id="ARBA00018029"/>
    </source>
</evidence>
<feature type="binding site" evidence="12">
    <location>
        <position position="193"/>
    </location>
    <ligand>
        <name>Zn(2+)</name>
        <dbReference type="ChEBI" id="CHEBI:29105"/>
    </ligand>
</feature>
<evidence type="ECO:0000256" key="8">
    <source>
        <dbReference type="ARBA" id="ARBA00060590"/>
    </source>
</evidence>
<evidence type="ECO:0000256" key="4">
    <source>
        <dbReference type="ARBA" id="ARBA00022723"/>
    </source>
</evidence>
<feature type="active site" description="Proton donor/acceptor" evidence="10">
    <location>
        <position position="272"/>
    </location>
</feature>
<accession>A0A934UCY3</accession>
<keyword evidence="4 12" id="KW-0479">Metal-binding</keyword>
<dbReference type="FunFam" id="3.20.20.140:FF:000004">
    <property type="entry name" value="N-acetylglucosamine-6-phosphate deacetylase"/>
    <property type="match status" value="1"/>
</dbReference>